<evidence type="ECO:0000259" key="1">
    <source>
        <dbReference type="Pfam" id="PF22998"/>
    </source>
</evidence>
<dbReference type="Pfam" id="PF22998">
    <property type="entry name" value="GNAT_LYC1-like"/>
    <property type="match status" value="1"/>
</dbReference>
<dbReference type="EMBL" id="JBAHYK010000706">
    <property type="protein sequence ID" value="KAL0571853.1"/>
    <property type="molecule type" value="Genomic_DNA"/>
</dbReference>
<evidence type="ECO:0000313" key="3">
    <source>
        <dbReference type="Proteomes" id="UP001465976"/>
    </source>
</evidence>
<organism evidence="2 3">
    <name type="scientific">Marasmius crinis-equi</name>
    <dbReference type="NCBI Taxonomy" id="585013"/>
    <lineage>
        <taxon>Eukaryota</taxon>
        <taxon>Fungi</taxon>
        <taxon>Dikarya</taxon>
        <taxon>Basidiomycota</taxon>
        <taxon>Agaricomycotina</taxon>
        <taxon>Agaricomycetes</taxon>
        <taxon>Agaricomycetidae</taxon>
        <taxon>Agaricales</taxon>
        <taxon>Marasmiineae</taxon>
        <taxon>Marasmiaceae</taxon>
        <taxon>Marasmius</taxon>
    </lineage>
</organism>
<name>A0ABR3F9R9_9AGAR</name>
<evidence type="ECO:0000313" key="2">
    <source>
        <dbReference type="EMBL" id="KAL0571853.1"/>
    </source>
</evidence>
<protein>
    <recommendedName>
        <fullName evidence="1">LYC1 C-terminal domain-containing protein</fullName>
    </recommendedName>
</protein>
<keyword evidence="3" id="KW-1185">Reference proteome</keyword>
<dbReference type="PANTHER" id="PTHR34815:SF2">
    <property type="entry name" value="N-ACETYLTRANSFERASE DOMAIN-CONTAINING PROTEIN"/>
    <property type="match status" value="1"/>
</dbReference>
<proteinExistence type="predicted"/>
<reference evidence="2 3" key="1">
    <citation type="submission" date="2024-02" db="EMBL/GenBank/DDBJ databases">
        <title>A draft genome for the cacao thread blight pathogen Marasmius crinis-equi.</title>
        <authorList>
            <person name="Cohen S.P."/>
            <person name="Baruah I.K."/>
            <person name="Amoako-Attah I."/>
            <person name="Bukari Y."/>
            <person name="Meinhardt L.W."/>
            <person name="Bailey B.A."/>
        </authorList>
    </citation>
    <scope>NUCLEOTIDE SEQUENCE [LARGE SCALE GENOMIC DNA]</scope>
    <source>
        <strain evidence="2 3">GH-76</strain>
    </source>
</reference>
<dbReference type="InterPro" id="IPR053013">
    <property type="entry name" value="LAT"/>
</dbReference>
<gene>
    <name evidence="2" type="ORF">V5O48_010105</name>
</gene>
<dbReference type="PANTHER" id="PTHR34815">
    <property type="entry name" value="LYSINE ACETYLTRANSFERASE"/>
    <property type="match status" value="1"/>
</dbReference>
<feature type="domain" description="LYC1 C-terminal" evidence="1">
    <location>
        <begin position="213"/>
        <end position="395"/>
    </location>
</feature>
<dbReference type="InterPro" id="IPR055100">
    <property type="entry name" value="GNAT_LYC1-like"/>
</dbReference>
<sequence length="395" mass="45817">MELSALSLFAATPEQAKESLRRARDQWGKDMTPQEYESRDENWIREFESARDGKFTTWILAPRDDSQTLDFKCSCKTFKWPAITIRRDEFRSQPAFCYAVGSVFTPSKHRGRGYAGHMMRLLHWVLAPESFLQKFEFPEEWGERPMERRGDGNFSILSSDIGREFYLSCGLFARPTDLNDSNGCGWVVREPISTYWDVAAAKENLGTLELECKDNFEWLNEEGVRNQCENEEMMKEDFADLAISQVTTGEDVAFAILPSQGVEAFNRRRLRHAYQDYHIDRWGLLVKDGYSSSLATWIVELPRRGMEFPDTPRKLIITRLRLGKTTDLSLILKLVIDVALTVNITTIEVWNIPQHLKEIATQLGGVEKEREAKLSAFKWYGDDHSDRVRWIFNER</sequence>
<accession>A0ABR3F9R9</accession>
<comment type="caution">
    <text evidence="2">The sequence shown here is derived from an EMBL/GenBank/DDBJ whole genome shotgun (WGS) entry which is preliminary data.</text>
</comment>
<dbReference type="Proteomes" id="UP001465976">
    <property type="component" value="Unassembled WGS sequence"/>
</dbReference>